<dbReference type="GO" id="GO:0005634">
    <property type="term" value="C:nucleus"/>
    <property type="evidence" value="ECO:0007669"/>
    <property type="project" value="InterPro"/>
</dbReference>
<gene>
    <name evidence="3" type="ORF">BCR42DRAFT_66502</name>
</gene>
<dbReference type="Proteomes" id="UP000193560">
    <property type="component" value="Unassembled WGS sequence"/>
</dbReference>
<dbReference type="PANTHER" id="PTHR47655">
    <property type="entry name" value="QUINIC ACID UTILIZATION ACTIVATOR"/>
    <property type="match status" value="1"/>
</dbReference>
<dbReference type="PROSITE" id="PS00463">
    <property type="entry name" value="ZN2_CY6_FUNGAL_1"/>
    <property type="match status" value="1"/>
</dbReference>
<sequence>MSSHTPQPEQVDLPPSSPSSRFDHQLPQQHAPNHQQQFDQHTPHDLPPPPLRPLQPQPYPASPFNLPVYSPYIYPRPSHPQPQTSQQQIRPSAGSSESEHDIKRMRISRACDGCRRKKIKCDTEGEGSTCKSCRLANTVCTFKDSAKKRGPPKG</sequence>
<keyword evidence="4" id="KW-1185">Reference proteome</keyword>
<dbReference type="InterPro" id="IPR052783">
    <property type="entry name" value="Metabolic/Drug-Res_Regulator"/>
</dbReference>
<dbReference type="InterPro" id="IPR036864">
    <property type="entry name" value="Zn2-C6_fun-type_DNA-bd_sf"/>
</dbReference>
<feature type="compositionally biased region" description="Low complexity" evidence="1">
    <location>
        <begin position="81"/>
        <end position="92"/>
    </location>
</feature>
<dbReference type="SMART" id="SM00066">
    <property type="entry name" value="GAL4"/>
    <property type="match status" value="1"/>
</dbReference>
<dbReference type="Pfam" id="PF00172">
    <property type="entry name" value="Zn_clus"/>
    <property type="match status" value="1"/>
</dbReference>
<dbReference type="Gene3D" id="4.10.240.10">
    <property type="entry name" value="Zn(2)-C6 fungal-type DNA-binding domain"/>
    <property type="match status" value="1"/>
</dbReference>
<dbReference type="AlphaFoldDB" id="A0A1X2ICA5"/>
<dbReference type="STRING" id="90262.A0A1X2ICA5"/>
<dbReference type="GO" id="GO:0003677">
    <property type="term" value="F:DNA binding"/>
    <property type="evidence" value="ECO:0007669"/>
    <property type="project" value="InterPro"/>
</dbReference>
<comment type="caution">
    <text evidence="3">The sequence shown here is derived from an EMBL/GenBank/DDBJ whole genome shotgun (WGS) entry which is preliminary data.</text>
</comment>
<dbReference type="OrthoDB" id="2123952at2759"/>
<dbReference type="SUPFAM" id="SSF57701">
    <property type="entry name" value="Zn2/Cys6 DNA-binding domain"/>
    <property type="match status" value="1"/>
</dbReference>
<dbReference type="GO" id="GO:0008270">
    <property type="term" value="F:zinc ion binding"/>
    <property type="evidence" value="ECO:0007669"/>
    <property type="project" value="InterPro"/>
</dbReference>
<dbReference type="PRINTS" id="PR00054">
    <property type="entry name" value="FUNGALZNCYS"/>
</dbReference>
<organism evidence="3 4">
    <name type="scientific">Absidia repens</name>
    <dbReference type="NCBI Taxonomy" id="90262"/>
    <lineage>
        <taxon>Eukaryota</taxon>
        <taxon>Fungi</taxon>
        <taxon>Fungi incertae sedis</taxon>
        <taxon>Mucoromycota</taxon>
        <taxon>Mucoromycotina</taxon>
        <taxon>Mucoromycetes</taxon>
        <taxon>Mucorales</taxon>
        <taxon>Cunninghamellaceae</taxon>
        <taxon>Absidia</taxon>
    </lineage>
</organism>
<dbReference type="CDD" id="cd00067">
    <property type="entry name" value="GAL4"/>
    <property type="match status" value="1"/>
</dbReference>
<evidence type="ECO:0000313" key="3">
    <source>
        <dbReference type="EMBL" id="ORZ13578.1"/>
    </source>
</evidence>
<feature type="region of interest" description="Disordered" evidence="1">
    <location>
        <begin position="1"/>
        <end position="104"/>
    </location>
</feature>
<dbReference type="InterPro" id="IPR001138">
    <property type="entry name" value="Zn2Cys6_DnaBD"/>
</dbReference>
<reference evidence="3 4" key="1">
    <citation type="submission" date="2016-07" db="EMBL/GenBank/DDBJ databases">
        <title>Pervasive Adenine N6-methylation of Active Genes in Fungi.</title>
        <authorList>
            <consortium name="DOE Joint Genome Institute"/>
            <person name="Mondo S.J."/>
            <person name="Dannebaum R.O."/>
            <person name="Kuo R.C."/>
            <person name="Labutti K."/>
            <person name="Haridas S."/>
            <person name="Kuo A."/>
            <person name="Salamov A."/>
            <person name="Ahrendt S.R."/>
            <person name="Lipzen A."/>
            <person name="Sullivan W."/>
            <person name="Andreopoulos W.B."/>
            <person name="Clum A."/>
            <person name="Lindquist E."/>
            <person name="Daum C."/>
            <person name="Ramamoorthy G.K."/>
            <person name="Gryganskyi A."/>
            <person name="Culley D."/>
            <person name="Magnuson J.K."/>
            <person name="James T.Y."/>
            <person name="O'Malley M.A."/>
            <person name="Stajich J.E."/>
            <person name="Spatafora J.W."/>
            <person name="Visel A."/>
            <person name="Grigoriev I.V."/>
        </authorList>
    </citation>
    <scope>NUCLEOTIDE SEQUENCE [LARGE SCALE GENOMIC DNA]</scope>
    <source>
        <strain evidence="3 4">NRRL 1336</strain>
    </source>
</reference>
<feature type="compositionally biased region" description="Polar residues" evidence="1">
    <location>
        <begin position="26"/>
        <end position="40"/>
    </location>
</feature>
<evidence type="ECO:0000259" key="2">
    <source>
        <dbReference type="PROSITE" id="PS50048"/>
    </source>
</evidence>
<proteinExistence type="predicted"/>
<evidence type="ECO:0000313" key="4">
    <source>
        <dbReference type="Proteomes" id="UP000193560"/>
    </source>
</evidence>
<accession>A0A1X2ICA5</accession>
<feature type="compositionally biased region" description="Pro residues" evidence="1">
    <location>
        <begin position="45"/>
        <end position="61"/>
    </location>
</feature>
<protein>
    <recommendedName>
        <fullName evidence="2">Zn(2)-C6 fungal-type domain-containing protein</fullName>
    </recommendedName>
</protein>
<name>A0A1X2ICA5_9FUNG</name>
<dbReference type="GO" id="GO:0000981">
    <property type="term" value="F:DNA-binding transcription factor activity, RNA polymerase II-specific"/>
    <property type="evidence" value="ECO:0007669"/>
    <property type="project" value="InterPro"/>
</dbReference>
<dbReference type="EMBL" id="MCGE01000016">
    <property type="protein sequence ID" value="ORZ13578.1"/>
    <property type="molecule type" value="Genomic_DNA"/>
</dbReference>
<dbReference type="InterPro" id="IPR020448">
    <property type="entry name" value="Maltose_ferment_reg_DNA-bd"/>
</dbReference>
<feature type="domain" description="Zn(2)-C6 fungal-type" evidence="2">
    <location>
        <begin position="110"/>
        <end position="142"/>
    </location>
</feature>
<dbReference type="PROSITE" id="PS50048">
    <property type="entry name" value="ZN2_CY6_FUNGAL_2"/>
    <property type="match status" value="1"/>
</dbReference>
<evidence type="ECO:0000256" key="1">
    <source>
        <dbReference type="SAM" id="MobiDB-lite"/>
    </source>
</evidence>